<reference evidence="3 4" key="1">
    <citation type="submission" date="2023-07" db="EMBL/GenBank/DDBJ databases">
        <title>Sorghum-associated microbial communities from plants grown in Nebraska, USA.</title>
        <authorList>
            <person name="Schachtman D."/>
        </authorList>
    </citation>
    <scope>NUCLEOTIDE SEQUENCE [LARGE SCALE GENOMIC DNA]</scope>
    <source>
        <strain evidence="3 4">DS2154</strain>
    </source>
</reference>
<feature type="transmembrane region" description="Helical" evidence="1">
    <location>
        <begin position="83"/>
        <end position="103"/>
    </location>
</feature>
<evidence type="ECO:0000256" key="1">
    <source>
        <dbReference type="SAM" id="Phobius"/>
    </source>
</evidence>
<keyword evidence="1" id="KW-1133">Transmembrane helix</keyword>
<comment type="caution">
    <text evidence="3">The sequence shown here is derived from an EMBL/GenBank/DDBJ whole genome shotgun (WGS) entry which is preliminary data.</text>
</comment>
<keyword evidence="4" id="KW-1185">Reference proteome</keyword>
<dbReference type="PANTHER" id="PTHR30273">
    <property type="entry name" value="PERIPLASMIC SIGNAL SENSOR AND SIGMA FACTOR ACTIVATOR FECR-RELATED"/>
    <property type="match status" value="1"/>
</dbReference>
<feature type="domain" description="FecR protein" evidence="2">
    <location>
        <begin position="109"/>
        <end position="204"/>
    </location>
</feature>
<dbReference type="Proteomes" id="UP001262754">
    <property type="component" value="Unassembled WGS sequence"/>
</dbReference>
<dbReference type="Gene3D" id="3.55.50.30">
    <property type="match status" value="1"/>
</dbReference>
<dbReference type="Pfam" id="PF04773">
    <property type="entry name" value="FecR"/>
    <property type="match status" value="1"/>
</dbReference>
<gene>
    <name evidence="3" type="ORF">J2800_003549</name>
</gene>
<dbReference type="PANTHER" id="PTHR30273:SF2">
    <property type="entry name" value="PROTEIN FECR"/>
    <property type="match status" value="1"/>
</dbReference>
<evidence type="ECO:0000259" key="2">
    <source>
        <dbReference type="Pfam" id="PF04773"/>
    </source>
</evidence>
<sequence>MSSIRSASEIDEEAADWAARVDAHGLDVERDPQLQAWLKADARRAGALLRAQAAISFLDRGRALANVAPTVEAVVAQRPDRRALIAGAGGAVAAALVGGIGLWTARPQRLDTRLGEIRRVPLADGSLVAINTKTALEVAMKPQSRHVVLKEGEAWFQVAKDPERPFVVAAGPVRVRALGTAFSVRRDAEAGVGVDVMVTEGVVETWVEGDPGPRRRLSAGSRIVLASTVSPTVAESPSEIERSLAWRNGEIALDGESLEQAARLFNRYNSRQIVIDDPALAQERFVGLFQTNEPESFAAAVAKTLGAAVSDDEGTIRIARARIS</sequence>
<keyword evidence="1" id="KW-0472">Membrane</keyword>
<name>A0ABU1N2X0_9CAUL</name>
<dbReference type="PIRSF" id="PIRSF018266">
    <property type="entry name" value="FecR"/>
    <property type="match status" value="1"/>
</dbReference>
<dbReference type="Gene3D" id="2.60.120.1440">
    <property type="match status" value="1"/>
</dbReference>
<evidence type="ECO:0000313" key="4">
    <source>
        <dbReference type="Proteomes" id="UP001262754"/>
    </source>
</evidence>
<dbReference type="InterPro" id="IPR006860">
    <property type="entry name" value="FecR"/>
</dbReference>
<evidence type="ECO:0000313" key="3">
    <source>
        <dbReference type="EMBL" id="MDR6532789.1"/>
    </source>
</evidence>
<dbReference type="InterPro" id="IPR012373">
    <property type="entry name" value="Ferrdict_sens_TM"/>
</dbReference>
<keyword evidence="1 3" id="KW-0812">Transmembrane</keyword>
<protein>
    <submittedName>
        <fullName evidence="3">Transmembrane sensor</fullName>
    </submittedName>
</protein>
<accession>A0ABU1N2X0</accession>
<proteinExistence type="predicted"/>
<dbReference type="RefSeq" id="WP_056750524.1">
    <property type="nucleotide sequence ID" value="NZ_JAVDRL010000010.1"/>
</dbReference>
<dbReference type="EMBL" id="JAVDRL010000010">
    <property type="protein sequence ID" value="MDR6532789.1"/>
    <property type="molecule type" value="Genomic_DNA"/>
</dbReference>
<organism evidence="3 4">
    <name type="scientific">Caulobacter rhizosphaerae</name>
    <dbReference type="NCBI Taxonomy" id="2010972"/>
    <lineage>
        <taxon>Bacteria</taxon>
        <taxon>Pseudomonadati</taxon>
        <taxon>Pseudomonadota</taxon>
        <taxon>Alphaproteobacteria</taxon>
        <taxon>Caulobacterales</taxon>
        <taxon>Caulobacteraceae</taxon>
        <taxon>Caulobacter</taxon>
    </lineage>
</organism>